<dbReference type="GO" id="GO:0016618">
    <property type="term" value="F:hydroxypyruvate reductase [NAD(P)H] activity"/>
    <property type="evidence" value="ECO:0007669"/>
    <property type="project" value="TreeGrafter"/>
</dbReference>
<evidence type="ECO:0000259" key="5">
    <source>
        <dbReference type="Pfam" id="PF02826"/>
    </source>
</evidence>
<name>A0A1E4T7H5_9ASCO</name>
<evidence type="ECO:0000313" key="7">
    <source>
        <dbReference type="Proteomes" id="UP000094801"/>
    </source>
</evidence>
<dbReference type="Gene3D" id="3.40.50.720">
    <property type="entry name" value="NAD(P)-binding Rossmann-like Domain"/>
    <property type="match status" value="2"/>
</dbReference>
<evidence type="ECO:0000259" key="4">
    <source>
        <dbReference type="Pfam" id="PF00389"/>
    </source>
</evidence>
<dbReference type="GO" id="GO:0030267">
    <property type="term" value="F:glyoxylate reductase (NADPH) activity"/>
    <property type="evidence" value="ECO:0007669"/>
    <property type="project" value="TreeGrafter"/>
</dbReference>
<proteinExistence type="inferred from homology"/>
<dbReference type="InterPro" id="IPR050223">
    <property type="entry name" value="D-isomer_2-hydroxyacid_DH"/>
</dbReference>
<dbReference type="OrthoDB" id="298012at2759"/>
<reference evidence="7" key="1">
    <citation type="submission" date="2016-04" db="EMBL/GenBank/DDBJ databases">
        <title>Comparative genomics of biotechnologically important yeasts.</title>
        <authorList>
            <consortium name="DOE Joint Genome Institute"/>
            <person name="Riley R."/>
            <person name="Haridas S."/>
            <person name="Wolfe K.H."/>
            <person name="Lopes M.R."/>
            <person name="Hittinger C.T."/>
            <person name="Goker M."/>
            <person name="Salamov A."/>
            <person name="Wisecaver J."/>
            <person name="Long T.M."/>
            <person name="Aerts A.L."/>
            <person name="Barry K."/>
            <person name="Choi C."/>
            <person name="Clum A."/>
            <person name="Coughlan A.Y."/>
            <person name="Deshpande S."/>
            <person name="Douglass A.P."/>
            <person name="Hanson S.J."/>
            <person name="Klenk H.-P."/>
            <person name="Labutti K."/>
            <person name="Lapidus A."/>
            <person name="Lindquist E."/>
            <person name="Lipzen A."/>
            <person name="Meier-Kolthoff J.P."/>
            <person name="Ohm R.A."/>
            <person name="Otillar R.P."/>
            <person name="Pangilinan J."/>
            <person name="Peng Y."/>
            <person name="Rokas A."/>
            <person name="Rosa C.A."/>
            <person name="Scheuner C."/>
            <person name="Sibirny A.A."/>
            <person name="Slot J.C."/>
            <person name="Stielow J.B."/>
            <person name="Sun H."/>
            <person name="Kurtzman C.P."/>
            <person name="Blackwell M."/>
            <person name="Grigoriev I.V."/>
            <person name="Jeffries T.W."/>
        </authorList>
    </citation>
    <scope>NUCLEOTIDE SEQUENCE [LARGE SCALE GENOMIC DNA]</scope>
    <source>
        <strain evidence="7">NRRL YB-2248</strain>
    </source>
</reference>
<accession>A0A1E4T7H5</accession>
<dbReference type="InterPro" id="IPR036291">
    <property type="entry name" value="NAD(P)-bd_dom_sf"/>
</dbReference>
<dbReference type="InterPro" id="IPR006139">
    <property type="entry name" value="D-isomer_2_OHA_DH_cat_dom"/>
</dbReference>
<feature type="domain" description="D-isomer specific 2-hydroxyacid dehydrogenase NAD-binding" evidence="5">
    <location>
        <begin position="196"/>
        <end position="344"/>
    </location>
</feature>
<evidence type="ECO:0000256" key="2">
    <source>
        <dbReference type="ARBA" id="ARBA00023027"/>
    </source>
</evidence>
<dbReference type="AlphaFoldDB" id="A0A1E4T7H5"/>
<sequence>MSEAEDIQKMHEAPLVVCLGTLPPNFEILVDKKFSVSTYQLTSKEQFINDLRSGRFENLFAIYAAWLAFGPLPGGLTKDIIEEFPKTTKIITVCSAGFGGVDLEALRSKGISFCNTPTVGAGDVADTVLHHVLEGFRRYSIFESELRNINHTIKTRSVIGDTYTNLRCATGALELNYNSDPIYQFGHVIGSHVNVISPKNRKVTIVGFGAIGKEVGKRLNAIGMKIQYIKRTKLTIEEESELGYDVEFCESVEKAVESRTHCIVLCLPGTPENKWIINKKIIDKMNGVILINVGRGSLVNEEDLLAGLRNGRISFAGLDVYATEPYVNEELISRRDVSLTPHIGSSTVDNFEATAEFCLNNIIKCYETGTVDNLQN</sequence>
<keyword evidence="1 3" id="KW-0560">Oxidoreductase</keyword>
<keyword evidence="2" id="KW-0520">NAD</keyword>
<dbReference type="GO" id="GO:0005829">
    <property type="term" value="C:cytosol"/>
    <property type="evidence" value="ECO:0007669"/>
    <property type="project" value="TreeGrafter"/>
</dbReference>
<evidence type="ECO:0000256" key="1">
    <source>
        <dbReference type="ARBA" id="ARBA00023002"/>
    </source>
</evidence>
<dbReference type="SUPFAM" id="SSF51735">
    <property type="entry name" value="NAD(P)-binding Rossmann-fold domains"/>
    <property type="match status" value="1"/>
</dbReference>
<gene>
    <name evidence="6" type="ORF">CANARDRAFT_25945</name>
</gene>
<dbReference type="PANTHER" id="PTHR10996">
    <property type="entry name" value="2-HYDROXYACID DEHYDROGENASE-RELATED"/>
    <property type="match status" value="1"/>
</dbReference>
<dbReference type="InterPro" id="IPR006140">
    <property type="entry name" value="D-isomer_DH_NAD-bd"/>
</dbReference>
<comment type="similarity">
    <text evidence="3">Belongs to the D-isomer specific 2-hydroxyacid dehydrogenase family.</text>
</comment>
<keyword evidence="7" id="KW-1185">Reference proteome</keyword>
<dbReference type="STRING" id="983967.A0A1E4T7H5"/>
<dbReference type="Proteomes" id="UP000094801">
    <property type="component" value="Unassembled WGS sequence"/>
</dbReference>
<dbReference type="Pfam" id="PF00389">
    <property type="entry name" value="2-Hacid_dh"/>
    <property type="match status" value="1"/>
</dbReference>
<feature type="domain" description="D-isomer specific 2-hydroxyacid dehydrogenase catalytic" evidence="4">
    <location>
        <begin position="76"/>
        <end position="374"/>
    </location>
</feature>
<dbReference type="PANTHER" id="PTHR10996:SF178">
    <property type="entry name" value="2-HYDROXYACID DEHYDROGENASE YGL185C-RELATED"/>
    <property type="match status" value="1"/>
</dbReference>
<protein>
    <recommendedName>
        <fullName evidence="8">D-isomer specific 2-hydroxyacid dehydrogenase NAD-binding domain-containing protein</fullName>
    </recommendedName>
</protein>
<dbReference type="EMBL" id="KV453847">
    <property type="protein sequence ID" value="ODV87717.1"/>
    <property type="molecule type" value="Genomic_DNA"/>
</dbReference>
<dbReference type="SUPFAM" id="SSF52283">
    <property type="entry name" value="Formate/glycerate dehydrogenase catalytic domain-like"/>
    <property type="match status" value="1"/>
</dbReference>
<dbReference type="GO" id="GO:0051287">
    <property type="term" value="F:NAD binding"/>
    <property type="evidence" value="ECO:0007669"/>
    <property type="project" value="InterPro"/>
</dbReference>
<dbReference type="Pfam" id="PF02826">
    <property type="entry name" value="2-Hacid_dh_C"/>
    <property type="match status" value="1"/>
</dbReference>
<evidence type="ECO:0000313" key="6">
    <source>
        <dbReference type="EMBL" id="ODV87717.1"/>
    </source>
</evidence>
<evidence type="ECO:0008006" key="8">
    <source>
        <dbReference type="Google" id="ProtNLM"/>
    </source>
</evidence>
<evidence type="ECO:0000256" key="3">
    <source>
        <dbReference type="RuleBase" id="RU003719"/>
    </source>
</evidence>
<organism evidence="6 7">
    <name type="scientific">[Candida] arabinofermentans NRRL YB-2248</name>
    <dbReference type="NCBI Taxonomy" id="983967"/>
    <lineage>
        <taxon>Eukaryota</taxon>
        <taxon>Fungi</taxon>
        <taxon>Dikarya</taxon>
        <taxon>Ascomycota</taxon>
        <taxon>Saccharomycotina</taxon>
        <taxon>Pichiomycetes</taxon>
        <taxon>Pichiales</taxon>
        <taxon>Pichiaceae</taxon>
        <taxon>Ogataea</taxon>
        <taxon>Ogataea/Candida clade</taxon>
    </lineage>
</organism>